<evidence type="ECO:0000313" key="2">
    <source>
        <dbReference type="Proteomes" id="UP000008493"/>
    </source>
</evidence>
<protein>
    <submittedName>
        <fullName evidence="1">Uncharacterized protein</fullName>
    </submittedName>
</protein>
<dbReference type="InParanoid" id="K5VR33"/>
<sequence>MTRNFWYDRIHRLCEEYVVSLPEEELKEYTIAELEQWAMRRIHARSTSPVKLHLRSRNDLPAREASYEIIPGGRWLLKICDNLPVYFVDLDSSDLEEHLLFDPRNIDPRISHGEPFGDRLWIDHQSPRLSFRIELCLVDQGASFECHIPRDLRSLRGLYIYQVNLIGHGASAILEAQIIATFRRNTSTLWHAFNDHYFVSNSTAPTLGIFDYRQAMECFDYPLIGCYTRAHTLEYHPTEFEFINEDVLAVYYITPSFYRI</sequence>
<dbReference type="KEGG" id="abp:AGABI1DRAFT130936"/>
<proteinExistence type="predicted"/>
<dbReference type="RefSeq" id="XP_007332532.1">
    <property type="nucleotide sequence ID" value="XM_007332470.1"/>
</dbReference>
<dbReference type="AlphaFoldDB" id="K5VR33"/>
<accession>K5VR33</accession>
<dbReference type="HOGENOM" id="CLU_1085730_0_0_1"/>
<dbReference type="Proteomes" id="UP000008493">
    <property type="component" value="Unassembled WGS sequence"/>
</dbReference>
<keyword evidence="2" id="KW-1185">Reference proteome</keyword>
<gene>
    <name evidence="1" type="ORF">AGABI1DRAFT_130936</name>
</gene>
<reference evidence="2" key="1">
    <citation type="journal article" date="2012" name="Proc. Natl. Acad. Sci. U.S.A.">
        <title>Genome sequence of the button mushroom Agaricus bisporus reveals mechanisms governing adaptation to a humic-rich ecological niche.</title>
        <authorList>
            <person name="Morin E."/>
            <person name="Kohler A."/>
            <person name="Baker A.R."/>
            <person name="Foulongne-Oriol M."/>
            <person name="Lombard V."/>
            <person name="Nagy L.G."/>
            <person name="Ohm R.A."/>
            <person name="Patyshakuliyeva A."/>
            <person name="Brun A."/>
            <person name="Aerts A.L."/>
            <person name="Bailey A.M."/>
            <person name="Billette C."/>
            <person name="Coutinho P.M."/>
            <person name="Deakin G."/>
            <person name="Doddapaneni H."/>
            <person name="Floudas D."/>
            <person name="Grimwood J."/>
            <person name="Hilden K."/>
            <person name="Kuees U."/>
            <person name="LaButti K.M."/>
            <person name="Lapidus A."/>
            <person name="Lindquist E.A."/>
            <person name="Lucas S.M."/>
            <person name="Murat C."/>
            <person name="Riley R.W."/>
            <person name="Salamov A.A."/>
            <person name="Schmutz J."/>
            <person name="Subramanian V."/>
            <person name="Woesten H.A.B."/>
            <person name="Xu J."/>
            <person name="Eastwood D.C."/>
            <person name="Foster G.D."/>
            <person name="Sonnenberg A.S."/>
            <person name="Cullen D."/>
            <person name="de Vries R.P."/>
            <person name="Lundell T."/>
            <person name="Hibbett D.S."/>
            <person name="Henrissat B."/>
            <person name="Burton K.S."/>
            <person name="Kerrigan R.W."/>
            <person name="Challen M.P."/>
            <person name="Grigoriev I.V."/>
            <person name="Martin F."/>
        </authorList>
    </citation>
    <scope>NUCLEOTIDE SEQUENCE [LARGE SCALE GENOMIC DNA]</scope>
    <source>
        <strain evidence="2">JB137-S8 / ATCC MYA-4627 / FGSC 10392</strain>
    </source>
</reference>
<dbReference type="GeneID" id="18827333"/>
<dbReference type="EMBL" id="JH971399">
    <property type="protein sequence ID" value="EKM76929.1"/>
    <property type="molecule type" value="Genomic_DNA"/>
</dbReference>
<organism evidence="1 2">
    <name type="scientific">Agaricus bisporus var. burnettii (strain JB137-S8 / ATCC MYA-4627 / FGSC 10392)</name>
    <name type="common">White button mushroom</name>
    <dbReference type="NCBI Taxonomy" id="597362"/>
    <lineage>
        <taxon>Eukaryota</taxon>
        <taxon>Fungi</taxon>
        <taxon>Dikarya</taxon>
        <taxon>Basidiomycota</taxon>
        <taxon>Agaricomycotina</taxon>
        <taxon>Agaricomycetes</taxon>
        <taxon>Agaricomycetidae</taxon>
        <taxon>Agaricales</taxon>
        <taxon>Agaricineae</taxon>
        <taxon>Agaricaceae</taxon>
        <taxon>Agaricus</taxon>
    </lineage>
</organism>
<name>K5VR33_AGABU</name>
<evidence type="ECO:0000313" key="1">
    <source>
        <dbReference type="EMBL" id="EKM76929.1"/>
    </source>
</evidence>